<dbReference type="RefSeq" id="WP_138190760.1">
    <property type="nucleotide sequence ID" value="NZ_VBWP01000004.1"/>
</dbReference>
<dbReference type="GO" id="GO:0004721">
    <property type="term" value="F:phosphoprotein phosphatase activity"/>
    <property type="evidence" value="ECO:0007669"/>
    <property type="project" value="InterPro"/>
</dbReference>
<accession>A0A5R8QCH7</accession>
<protein>
    <submittedName>
        <fullName evidence="3">Tyrosine-protein phosphatase</fullName>
    </submittedName>
</protein>
<reference evidence="3 4" key="1">
    <citation type="submission" date="2019-05" db="EMBL/GenBank/DDBJ databases">
        <title>Culicoidintestinum kansasii gen. nov., sp. nov. from the gastrointestinal tract of the biting midge, Culicoides sonorensis.</title>
        <authorList>
            <person name="Neupane S."/>
            <person name="Ghosh A."/>
            <person name="Gunther S."/>
            <person name="Martin K."/>
            <person name="Zurek L."/>
        </authorList>
    </citation>
    <scope>NUCLEOTIDE SEQUENCE [LARGE SCALE GENOMIC DNA]</scope>
    <source>
        <strain evidence="3 4">CS-1</strain>
    </source>
</reference>
<dbReference type="PROSITE" id="PS50056">
    <property type="entry name" value="TYR_PHOSPHATASE_2"/>
    <property type="match status" value="1"/>
</dbReference>
<keyword evidence="4" id="KW-1185">Reference proteome</keyword>
<name>A0A5R8QCH7_9FIRM</name>
<evidence type="ECO:0000256" key="1">
    <source>
        <dbReference type="ARBA" id="ARBA00009580"/>
    </source>
</evidence>
<evidence type="ECO:0000259" key="2">
    <source>
        <dbReference type="PROSITE" id="PS50056"/>
    </source>
</evidence>
<dbReference type="InterPro" id="IPR026893">
    <property type="entry name" value="Tyr/Ser_Pase_IphP-type"/>
</dbReference>
<feature type="domain" description="Tyrosine specific protein phosphatases" evidence="2">
    <location>
        <begin position="120"/>
        <end position="168"/>
    </location>
</feature>
<sequence length="240" mass="26730">MAYKDRINLDGTHNARDIGGYPTADNKTTKLKRFVRTDGLHDLTDDDVKKLLEYGVSVDIDLRGTDEVARTSDRLQSVPAIKYVNINLLGHIMDVIASGNGDVPKSLGDMYIATLKSGQEYFKQIFKLMLEDKNATVLFHCSAGKDRTGMVAAMLLMLAGVEEQTIIEDYAISARYLSPIMDQFSVENDASLSHFLNSDAENIKMFIDAINKDYGGIEAYLKLCGLRDEEITNLRASFVE</sequence>
<dbReference type="AlphaFoldDB" id="A0A5R8QCH7"/>
<dbReference type="PROSITE" id="PS00383">
    <property type="entry name" value="TYR_PHOSPHATASE_1"/>
    <property type="match status" value="1"/>
</dbReference>
<dbReference type="InterPro" id="IPR016130">
    <property type="entry name" value="Tyr_Pase_AS"/>
</dbReference>
<dbReference type="InParanoid" id="A0A5R8QCH7"/>
<dbReference type="InterPro" id="IPR000387">
    <property type="entry name" value="Tyr_Pase_dom"/>
</dbReference>
<gene>
    <name evidence="3" type="ORF">FEZ08_05745</name>
</gene>
<dbReference type="Pfam" id="PF13350">
    <property type="entry name" value="Y_phosphatase3"/>
    <property type="match status" value="1"/>
</dbReference>
<dbReference type="Gene3D" id="3.90.190.10">
    <property type="entry name" value="Protein tyrosine phosphatase superfamily"/>
    <property type="match status" value="1"/>
</dbReference>
<dbReference type="PANTHER" id="PTHR31126">
    <property type="entry name" value="TYROSINE-PROTEIN PHOSPHATASE"/>
    <property type="match status" value="1"/>
</dbReference>
<organism evidence="3 4">
    <name type="scientific">Culicoidibacter larvae</name>
    <dbReference type="NCBI Taxonomy" id="2579976"/>
    <lineage>
        <taxon>Bacteria</taxon>
        <taxon>Bacillati</taxon>
        <taxon>Bacillota</taxon>
        <taxon>Culicoidibacteria</taxon>
        <taxon>Culicoidibacterales</taxon>
        <taxon>Culicoidibacteraceae</taxon>
        <taxon>Culicoidibacter</taxon>
    </lineage>
</organism>
<dbReference type="Proteomes" id="UP000306912">
    <property type="component" value="Unassembled WGS sequence"/>
</dbReference>
<evidence type="ECO:0000313" key="3">
    <source>
        <dbReference type="EMBL" id="TLG74208.1"/>
    </source>
</evidence>
<dbReference type="EMBL" id="VBWP01000004">
    <property type="protein sequence ID" value="TLG74208.1"/>
    <property type="molecule type" value="Genomic_DNA"/>
</dbReference>
<dbReference type="PANTHER" id="PTHR31126:SF1">
    <property type="entry name" value="TYROSINE SPECIFIC PROTEIN PHOSPHATASES DOMAIN-CONTAINING PROTEIN"/>
    <property type="match status" value="1"/>
</dbReference>
<evidence type="ECO:0000313" key="4">
    <source>
        <dbReference type="Proteomes" id="UP000306912"/>
    </source>
</evidence>
<proteinExistence type="inferred from homology"/>
<dbReference type="InterPro" id="IPR029021">
    <property type="entry name" value="Prot-tyrosine_phosphatase-like"/>
</dbReference>
<dbReference type="SUPFAM" id="SSF52799">
    <property type="entry name" value="(Phosphotyrosine protein) phosphatases II"/>
    <property type="match status" value="1"/>
</dbReference>
<dbReference type="OrthoDB" id="1188001at2"/>
<comment type="similarity">
    <text evidence="1">Belongs to the protein-tyrosine phosphatase family.</text>
</comment>
<comment type="caution">
    <text evidence="3">The sequence shown here is derived from an EMBL/GenBank/DDBJ whole genome shotgun (WGS) entry which is preliminary data.</text>
</comment>